<dbReference type="GO" id="GO:0005524">
    <property type="term" value="F:ATP binding"/>
    <property type="evidence" value="ECO:0007669"/>
    <property type="project" value="UniProtKB-UniRule"/>
</dbReference>
<dbReference type="Pfam" id="PF07478">
    <property type="entry name" value="Dala_Dala_lig_C"/>
    <property type="match status" value="1"/>
</dbReference>
<dbReference type="SUPFAM" id="SSF56059">
    <property type="entry name" value="Glutathione synthetase ATP-binding domain-like"/>
    <property type="match status" value="1"/>
</dbReference>
<evidence type="ECO:0000256" key="1">
    <source>
        <dbReference type="ARBA" id="ARBA00010871"/>
    </source>
</evidence>
<keyword evidence="6" id="KW-1185">Reference proteome</keyword>
<evidence type="ECO:0000313" key="5">
    <source>
        <dbReference type="EMBL" id="AKF02965.1"/>
    </source>
</evidence>
<organism evidence="5 6">
    <name type="scientific">Sandaracinus amylolyticus</name>
    <dbReference type="NCBI Taxonomy" id="927083"/>
    <lineage>
        <taxon>Bacteria</taxon>
        <taxon>Pseudomonadati</taxon>
        <taxon>Myxococcota</taxon>
        <taxon>Polyangia</taxon>
        <taxon>Polyangiales</taxon>
        <taxon>Sandaracinaceae</taxon>
        <taxon>Sandaracinus</taxon>
    </lineage>
</organism>
<dbReference type="InterPro" id="IPR013815">
    <property type="entry name" value="ATP_grasp_subdomain_1"/>
</dbReference>
<name>A0A0F6VYW3_9BACT</name>
<dbReference type="RefSeq" id="WP_083457049.1">
    <property type="nucleotide sequence ID" value="NZ_CP011125.1"/>
</dbReference>
<dbReference type="InterPro" id="IPR011761">
    <property type="entry name" value="ATP-grasp"/>
</dbReference>
<dbReference type="Proteomes" id="UP000034883">
    <property type="component" value="Chromosome"/>
</dbReference>
<evidence type="ECO:0000256" key="2">
    <source>
        <dbReference type="ARBA" id="ARBA00022598"/>
    </source>
</evidence>
<keyword evidence="3" id="KW-0547">Nucleotide-binding</keyword>
<keyword evidence="2" id="KW-0436">Ligase</keyword>
<dbReference type="OrthoDB" id="9813261at2"/>
<evidence type="ECO:0000313" key="6">
    <source>
        <dbReference type="Proteomes" id="UP000034883"/>
    </source>
</evidence>
<dbReference type="PANTHER" id="PTHR23132">
    <property type="entry name" value="D-ALANINE--D-ALANINE LIGASE"/>
    <property type="match status" value="1"/>
</dbReference>
<comment type="similarity">
    <text evidence="1">Belongs to the D-alanine--D-alanine ligase family.</text>
</comment>
<evidence type="ECO:0000259" key="4">
    <source>
        <dbReference type="PROSITE" id="PS50975"/>
    </source>
</evidence>
<dbReference type="GO" id="GO:0008716">
    <property type="term" value="F:D-alanine-D-alanine ligase activity"/>
    <property type="evidence" value="ECO:0007669"/>
    <property type="project" value="InterPro"/>
</dbReference>
<evidence type="ECO:0000256" key="3">
    <source>
        <dbReference type="PROSITE-ProRule" id="PRU00409"/>
    </source>
</evidence>
<proteinExistence type="inferred from homology"/>
<dbReference type="Gene3D" id="3.30.470.20">
    <property type="entry name" value="ATP-grasp fold, B domain"/>
    <property type="match status" value="1"/>
</dbReference>
<feature type="domain" description="ATP-grasp" evidence="4">
    <location>
        <begin position="117"/>
        <end position="328"/>
    </location>
</feature>
<dbReference type="InterPro" id="IPR011095">
    <property type="entry name" value="Dala_Dala_lig_C"/>
</dbReference>
<gene>
    <name evidence="5" type="ORF">DB32_000113</name>
</gene>
<dbReference type="KEGG" id="samy:DB32_000113"/>
<dbReference type="GO" id="GO:0046872">
    <property type="term" value="F:metal ion binding"/>
    <property type="evidence" value="ECO:0007669"/>
    <property type="project" value="InterPro"/>
</dbReference>
<dbReference type="PROSITE" id="PS50975">
    <property type="entry name" value="ATP_GRASP"/>
    <property type="match status" value="1"/>
</dbReference>
<dbReference type="PANTHER" id="PTHR23132:SF26">
    <property type="entry name" value="BLR7451 PROTEIN"/>
    <property type="match status" value="1"/>
</dbReference>
<dbReference type="Gene3D" id="3.30.1490.20">
    <property type="entry name" value="ATP-grasp fold, A domain"/>
    <property type="match status" value="1"/>
</dbReference>
<protein>
    <recommendedName>
        <fullName evidence="4">ATP-grasp domain-containing protein</fullName>
    </recommendedName>
</protein>
<sequence length="346" mass="38378">MRRGIDVAAAHRDMRVTILTYVEHAGEAPDVVVPQVEDALRSKGHEVAVLPVHDELERFIGELRDHRPDLVFNLLEMFADDLLLEVPAAGVYDLLHVPHTGGGPGEFYLAQDKALAKKLLAYEQILYPRFAVFPKHAGLETGGNLRMPLFVKPLCADASIGIDSHALVHDANELMRRVLKIHDEVNDAALAEEYIEGREVYVGVIGNAEPIALPPIEVDFSGMPEGALHVLDRAAKWETESAAYKGTKSVVAKLEPELEARVKKVAVDAYRALRVRDYGRVDLRLAPTGEIYVIEVNPSCYLERSSELAMAAKAAGIEYEDLVQKIVDLAIERHHPRAKERRRAGK</sequence>
<dbReference type="AlphaFoldDB" id="A0A0F6VYW3"/>
<keyword evidence="3" id="KW-0067">ATP-binding</keyword>
<reference evidence="5 6" key="1">
    <citation type="submission" date="2015-03" db="EMBL/GenBank/DDBJ databases">
        <title>Genome assembly of Sandaracinus amylolyticus DSM 53668.</title>
        <authorList>
            <person name="Sharma G."/>
            <person name="Subramanian S."/>
        </authorList>
    </citation>
    <scope>NUCLEOTIDE SEQUENCE [LARGE SCALE GENOMIC DNA]</scope>
    <source>
        <strain evidence="5 6">DSM 53668</strain>
    </source>
</reference>
<dbReference type="STRING" id="927083.DB32_000113"/>
<accession>A0A0F6VYW3</accession>
<dbReference type="EMBL" id="CP011125">
    <property type="protein sequence ID" value="AKF02965.1"/>
    <property type="molecule type" value="Genomic_DNA"/>
</dbReference>